<dbReference type="Gene3D" id="2.60.40.3440">
    <property type="match status" value="1"/>
</dbReference>
<dbReference type="AlphaFoldDB" id="A0A1X7I1A6"/>
<evidence type="ECO:0000313" key="2">
    <source>
        <dbReference type="Proteomes" id="UP000192980"/>
    </source>
</evidence>
<dbReference type="RefSeq" id="WP_085471203.1">
    <property type="nucleotide sequence ID" value="NZ_FXAU01000001.1"/>
</dbReference>
<reference evidence="1 2" key="1">
    <citation type="submission" date="2017-04" db="EMBL/GenBank/DDBJ databases">
        <authorList>
            <person name="Afonso C.L."/>
            <person name="Miller P.J."/>
            <person name="Scott M.A."/>
            <person name="Spackman E."/>
            <person name="Goraichik I."/>
            <person name="Dimitrov K.M."/>
            <person name="Suarez D.L."/>
            <person name="Swayne D.E."/>
        </authorList>
    </citation>
    <scope>NUCLEOTIDE SEQUENCE [LARGE SCALE GENOMIC DNA]</scope>
    <source>
        <strain evidence="1 2">DSM 22418</strain>
    </source>
</reference>
<dbReference type="InterPro" id="IPR026341">
    <property type="entry name" value="T9SS_type_B"/>
</dbReference>
<sequence length="528" mass="58007">MIKNITIGAYILLSVLGGSKIYAQNGSGSSFLDNGSKKVSAGTSEVIYSERLYIGPDAEWKMDGDLYVYSKQVWIAPTAKLTGTGKIIFKDPGVNPYYQGWGKQATLIDGNGGDYIAVNIVIDNPSNIQLANIQDPGFGIGGNTANNADLRVASNIDFNVAGGDILLNGSTLYLGEQTQLLNAGSEKYLGQYVRGFVVTGNNPASMLVKAMKLGERFLFPVGTNEDSYSPAILKPTQAVNMQVGVVDYAAAGLVIENPNVGMDRIWKILGDREMRADYTLVHNSLTNGTAFVDSRAEIMQYAGGDNWIGDVTQVESQGVHTREKMLVSAIQTAEAIWATKFSISGPVAVDDQFILAYADRYPNNENVFNILLNDLAEQTPIVASSVEIVARPLYGTVTVNSDGTVTYTPQHGFVGEDTFEYRITDLRGKTSTAKVRVEVTPRDIFIPNVFTPNGDGHNDYFHIVGYENYDYIKLIVVNRWGNEVYRQDRYDNRWDGRGLNEGTYFYIIEAVKGGNKRVFKGDVLIKRQ</sequence>
<protein>
    <submittedName>
        <fullName evidence="1">Gliding motility-associated C-terminal domain-containing protein</fullName>
    </submittedName>
</protein>
<dbReference type="EMBL" id="FXAU01000001">
    <property type="protein sequence ID" value="SMG07677.1"/>
    <property type="molecule type" value="Genomic_DNA"/>
</dbReference>
<dbReference type="STRING" id="561061.SAMN05660862_0304"/>
<dbReference type="NCBIfam" id="TIGR04131">
    <property type="entry name" value="Bac_Flav_CTERM"/>
    <property type="match status" value="1"/>
</dbReference>
<proteinExistence type="predicted"/>
<dbReference type="OrthoDB" id="9765926at2"/>
<dbReference type="Proteomes" id="UP000192980">
    <property type="component" value="Unassembled WGS sequence"/>
</dbReference>
<dbReference type="Pfam" id="PF13585">
    <property type="entry name" value="CHU_C"/>
    <property type="match status" value="1"/>
</dbReference>
<gene>
    <name evidence="1" type="ORF">SAMN05660862_0304</name>
</gene>
<accession>A0A1X7I1A6</accession>
<name>A0A1X7I1A6_9SPHI</name>
<organism evidence="1 2">
    <name type="scientific">Sphingobacterium psychroaquaticum</name>
    <dbReference type="NCBI Taxonomy" id="561061"/>
    <lineage>
        <taxon>Bacteria</taxon>
        <taxon>Pseudomonadati</taxon>
        <taxon>Bacteroidota</taxon>
        <taxon>Sphingobacteriia</taxon>
        <taxon>Sphingobacteriales</taxon>
        <taxon>Sphingobacteriaceae</taxon>
        <taxon>Sphingobacterium</taxon>
    </lineage>
</organism>
<evidence type="ECO:0000313" key="1">
    <source>
        <dbReference type="EMBL" id="SMG07677.1"/>
    </source>
</evidence>
<keyword evidence="2" id="KW-1185">Reference proteome</keyword>
<dbReference type="Pfam" id="PF17963">
    <property type="entry name" value="Big_9"/>
    <property type="match status" value="1"/>
</dbReference>